<sequence length="637" mass="69244">MHWFVVLSNLAISARIAIAWQYISPDALPSDSLSDSCKAALVVDLNCPSQVGSFFEREPVPLAPLQEACTPACRISLGKFEASLKKECGEEDVVEYEPGGGPVHISVVATDIYYHFTRTCLKDGDRWCHIWAFENSPDNLSRVSGSAQGKKTTLLGHGCGIVLTGNTAVVTSAVDMCDNCIIIPFQFQAGTSYSDGYDLQGAYASLTKSCSKTGFPLKTTVTDDPSATTGPATPSCSGDVYTIKTGDDCRSISRANDVATSWMLYDNGLQAFCNEFPSVGENICIMNKCKTYTVQADDTCQGIAVAANITMVQLYTWKSCERLSMSVGDTICLEPHDDEDYAPITRTATTESPAATAAPVPSNISNGTNENCAQFYSVEIGDYCNQVIMKFSISLQDFLFLNQGVNDECTNLFAKESYCVLPVGPINMYPGHPEYIDPATEVPDIDFDDLPSATFTAPVITGVATYLPRANGTRKDCYIFMDGTDLQVDMSWGFSFSACVEVVNVWGISLDELQNWNPSLDTASPDCAFGEEYSYCMAAYKRVDTYTGEPDEPETAITSEVASSTTSKSAEPTSTELPIRDGAAEGCKTYYAVIPPMTCQDVLDANKITIAQFYAMNPSVGAECYNLWPDYRYCVEM</sequence>
<comment type="caution">
    <text evidence="7">The sequence shown here is derived from an EMBL/GenBank/DDBJ whole genome shotgun (WGS) entry which is preliminary data.</text>
</comment>
<dbReference type="PROSITE" id="PS51782">
    <property type="entry name" value="LYSM"/>
    <property type="match status" value="3"/>
</dbReference>
<keyword evidence="8" id="KW-1185">Reference proteome</keyword>
<gene>
    <name evidence="7" type="ORF">CDV31_016358</name>
</gene>
<feature type="domain" description="LysM" evidence="6">
    <location>
        <begin position="589"/>
        <end position="635"/>
    </location>
</feature>
<feature type="domain" description="LysM" evidence="6">
    <location>
        <begin position="374"/>
        <end position="420"/>
    </location>
</feature>
<protein>
    <recommendedName>
        <fullName evidence="6">LysM domain-containing protein</fullName>
    </recommendedName>
</protein>
<keyword evidence="1" id="KW-0147">Chitin-binding</keyword>
<feature type="compositionally biased region" description="Polar residues" evidence="4">
    <location>
        <begin position="556"/>
        <end position="576"/>
    </location>
</feature>
<dbReference type="SMART" id="SM00257">
    <property type="entry name" value="LysM"/>
    <property type="match status" value="2"/>
</dbReference>
<dbReference type="CDD" id="cd00118">
    <property type="entry name" value="LysM"/>
    <property type="match status" value="1"/>
</dbReference>
<dbReference type="InterPro" id="IPR052210">
    <property type="entry name" value="LysM1-like"/>
</dbReference>
<dbReference type="Pfam" id="PF01476">
    <property type="entry name" value="LysM"/>
    <property type="match status" value="1"/>
</dbReference>
<evidence type="ECO:0000256" key="2">
    <source>
        <dbReference type="ARBA" id="ARBA00023026"/>
    </source>
</evidence>
<dbReference type="PANTHER" id="PTHR34997">
    <property type="entry name" value="AM15"/>
    <property type="match status" value="1"/>
</dbReference>
<comment type="similarity">
    <text evidence="3">Belongs to the secreted LysM effector family.</text>
</comment>
<feature type="signal peptide" evidence="5">
    <location>
        <begin position="1"/>
        <end position="19"/>
    </location>
</feature>
<dbReference type="EMBL" id="NIZV01000522">
    <property type="protein sequence ID" value="RSL86748.1"/>
    <property type="molecule type" value="Genomic_DNA"/>
</dbReference>
<evidence type="ECO:0000259" key="6">
    <source>
        <dbReference type="PROSITE" id="PS51782"/>
    </source>
</evidence>
<evidence type="ECO:0000313" key="8">
    <source>
        <dbReference type="Proteomes" id="UP000288429"/>
    </source>
</evidence>
<dbReference type="SUPFAM" id="SSF54106">
    <property type="entry name" value="LysM domain"/>
    <property type="match status" value="1"/>
</dbReference>
<evidence type="ECO:0000256" key="5">
    <source>
        <dbReference type="SAM" id="SignalP"/>
    </source>
</evidence>
<dbReference type="Gene3D" id="3.10.350.10">
    <property type="entry name" value="LysM domain"/>
    <property type="match status" value="3"/>
</dbReference>
<feature type="domain" description="LysM" evidence="6">
    <location>
        <begin position="290"/>
        <end position="333"/>
    </location>
</feature>
<evidence type="ECO:0000256" key="1">
    <source>
        <dbReference type="ARBA" id="ARBA00022669"/>
    </source>
</evidence>
<dbReference type="InterPro" id="IPR018392">
    <property type="entry name" value="LysM"/>
</dbReference>
<keyword evidence="2" id="KW-0843">Virulence</keyword>
<dbReference type="Proteomes" id="UP000288429">
    <property type="component" value="Unassembled WGS sequence"/>
</dbReference>
<dbReference type="PANTHER" id="PTHR34997:SF21">
    <property type="entry name" value="LYSM DOMAIN-CONTAINING PROTEIN"/>
    <property type="match status" value="1"/>
</dbReference>
<name>A0A428SAE0_9HYPO</name>
<accession>A0A428SAE0</accession>
<proteinExistence type="inferred from homology"/>
<feature type="chain" id="PRO_5019557067" description="LysM domain-containing protein" evidence="5">
    <location>
        <begin position="20"/>
        <end position="637"/>
    </location>
</feature>
<reference evidence="7 8" key="1">
    <citation type="submission" date="2017-06" db="EMBL/GenBank/DDBJ databases">
        <title>Cmopartive genomic analysis of Ambrosia Fusariam Clade fungi.</title>
        <authorList>
            <person name="Stajich J.E."/>
            <person name="Carrillo J."/>
            <person name="Kijimoto T."/>
            <person name="Eskalen A."/>
            <person name="O'Donnell K."/>
            <person name="Kasson M."/>
        </authorList>
    </citation>
    <scope>NUCLEOTIDE SEQUENCE [LARGE SCALE GENOMIC DNA]</scope>
    <source>
        <strain evidence="7 8">NRRL 20438</strain>
    </source>
</reference>
<dbReference type="AlphaFoldDB" id="A0A428SAE0"/>
<evidence type="ECO:0000256" key="4">
    <source>
        <dbReference type="SAM" id="MobiDB-lite"/>
    </source>
</evidence>
<organism evidence="7 8">
    <name type="scientific">Fusarium ambrosium</name>
    <dbReference type="NCBI Taxonomy" id="131363"/>
    <lineage>
        <taxon>Eukaryota</taxon>
        <taxon>Fungi</taxon>
        <taxon>Dikarya</taxon>
        <taxon>Ascomycota</taxon>
        <taxon>Pezizomycotina</taxon>
        <taxon>Sordariomycetes</taxon>
        <taxon>Hypocreomycetidae</taxon>
        <taxon>Hypocreales</taxon>
        <taxon>Nectriaceae</taxon>
        <taxon>Fusarium</taxon>
        <taxon>Fusarium solani species complex</taxon>
    </lineage>
</organism>
<dbReference type="InterPro" id="IPR036779">
    <property type="entry name" value="LysM_dom_sf"/>
</dbReference>
<keyword evidence="5" id="KW-0732">Signal</keyword>
<feature type="region of interest" description="Disordered" evidence="4">
    <location>
        <begin position="549"/>
        <end position="578"/>
    </location>
</feature>
<evidence type="ECO:0000313" key="7">
    <source>
        <dbReference type="EMBL" id="RSL86748.1"/>
    </source>
</evidence>
<evidence type="ECO:0000256" key="3">
    <source>
        <dbReference type="ARBA" id="ARBA00044955"/>
    </source>
</evidence>
<dbReference type="GO" id="GO:0008061">
    <property type="term" value="F:chitin binding"/>
    <property type="evidence" value="ECO:0007669"/>
    <property type="project" value="UniProtKB-KW"/>
</dbReference>